<evidence type="ECO:0000259" key="1">
    <source>
        <dbReference type="Pfam" id="PF06985"/>
    </source>
</evidence>
<dbReference type="Proteomes" id="UP000536711">
    <property type="component" value="Unassembled WGS sequence"/>
</dbReference>
<reference evidence="2 3" key="1">
    <citation type="submission" date="2020-01" db="EMBL/GenBank/DDBJ databases">
        <title>Identification and distribution of gene clusters putatively required for synthesis of sphingolipid metabolism inhibitors in phylogenetically diverse species of the filamentous fungus Fusarium.</title>
        <authorList>
            <person name="Kim H.-S."/>
            <person name="Busman M."/>
            <person name="Brown D.W."/>
            <person name="Divon H."/>
            <person name="Uhlig S."/>
            <person name="Proctor R.H."/>
        </authorList>
    </citation>
    <scope>NUCLEOTIDE SEQUENCE [LARGE SCALE GENOMIC DNA]</scope>
    <source>
        <strain evidence="2 3">NRRL 13308</strain>
    </source>
</reference>
<keyword evidence="3" id="KW-1185">Reference proteome</keyword>
<comment type="caution">
    <text evidence="2">The sequence shown here is derived from an EMBL/GenBank/DDBJ whole genome shotgun (WGS) entry which is preliminary data.</text>
</comment>
<feature type="domain" description="Heterokaryon incompatibility" evidence="1">
    <location>
        <begin position="78"/>
        <end position="273"/>
    </location>
</feature>
<dbReference type="InterPro" id="IPR052895">
    <property type="entry name" value="HetReg/Transcr_Mod"/>
</dbReference>
<sequence>MVTNSETKAGSVRNPAPGLDIFKTPENPTFYSANLYQSLDKSKQQIRLIELSTQSGDDGILECKLLPATLLTDARKQYLALSYCAGDPTDTKDILVNGVRCNIFANLHHALVLARHYWIRSSGQGPLRLWVDQLCINQQDLKERSHQVGFMRDIYQGAEHTLACLSTTKASGRGLKWLIDMCEAVPSREDDLLFQYEVEGELDIENSKESERTRKKISNTTIPERFEDNRCQPTRMHEYIRKNMHREKFVNEWIAFYDVISSPWWNRAWICQEFLVSEQVSFMFGHHSVSWERCWKIMQGFCELHRWFLTIQNPLTSFSWFPTDCPGDRRILDIVEERGLTYQVDHVRNALRMKICWSGSMDIKALLSHSRSCKSSDHRDRVYAMLGLAPPGYQIFPDYSRDMSAEEVMIMTTRAIIEKENSLGVLIPATRLLQCRNLDVPSWVVDWTSTEALSVDFGNRRLYGNSSIPHGSPQCTFETITNKNHQTRAHILWVYGTFITKIQWITRKWPYAAFDSAQGRQGCHGRALISIKDGDELWFLYGSRVPMVLRPYLDGYQVISSAFLMRRSPIPTEEDRANRSRIKLY</sequence>
<proteinExistence type="predicted"/>
<dbReference type="Pfam" id="PF06985">
    <property type="entry name" value="HET"/>
    <property type="match status" value="1"/>
</dbReference>
<dbReference type="AlphaFoldDB" id="A0A8H4JP88"/>
<gene>
    <name evidence="2" type="ORF">FACUT_7410</name>
</gene>
<evidence type="ECO:0000313" key="3">
    <source>
        <dbReference type="Proteomes" id="UP000536711"/>
    </source>
</evidence>
<dbReference type="EMBL" id="JAADJF010000192">
    <property type="protein sequence ID" value="KAF4435109.1"/>
    <property type="molecule type" value="Genomic_DNA"/>
</dbReference>
<protein>
    <recommendedName>
        <fullName evidence="1">Heterokaryon incompatibility domain-containing protein</fullName>
    </recommendedName>
</protein>
<accession>A0A8H4JP88</accession>
<evidence type="ECO:0000313" key="2">
    <source>
        <dbReference type="EMBL" id="KAF4435109.1"/>
    </source>
</evidence>
<dbReference type="PANTHER" id="PTHR24148">
    <property type="entry name" value="ANKYRIN REPEAT DOMAIN-CONTAINING PROTEIN 39 HOMOLOG-RELATED"/>
    <property type="match status" value="1"/>
</dbReference>
<dbReference type="InterPro" id="IPR010730">
    <property type="entry name" value="HET"/>
</dbReference>
<dbReference type="OrthoDB" id="3477286at2759"/>
<dbReference type="PANTHER" id="PTHR24148:SF73">
    <property type="entry name" value="HET DOMAIN PROTEIN (AFU_ORTHOLOGUE AFUA_8G01020)"/>
    <property type="match status" value="1"/>
</dbReference>
<name>A0A8H4JP88_9HYPO</name>
<organism evidence="2 3">
    <name type="scientific">Fusarium acutatum</name>
    <dbReference type="NCBI Taxonomy" id="78861"/>
    <lineage>
        <taxon>Eukaryota</taxon>
        <taxon>Fungi</taxon>
        <taxon>Dikarya</taxon>
        <taxon>Ascomycota</taxon>
        <taxon>Pezizomycotina</taxon>
        <taxon>Sordariomycetes</taxon>
        <taxon>Hypocreomycetidae</taxon>
        <taxon>Hypocreales</taxon>
        <taxon>Nectriaceae</taxon>
        <taxon>Fusarium</taxon>
        <taxon>Fusarium fujikuroi species complex</taxon>
    </lineage>
</organism>